<dbReference type="InterPro" id="IPR011075">
    <property type="entry name" value="TetR_C"/>
</dbReference>
<dbReference type="PROSITE" id="PS50977">
    <property type="entry name" value="HTH_TETR_2"/>
    <property type="match status" value="1"/>
</dbReference>
<evidence type="ECO:0000256" key="1">
    <source>
        <dbReference type="ARBA" id="ARBA00023015"/>
    </source>
</evidence>
<keyword evidence="7" id="KW-1185">Reference proteome</keyword>
<dbReference type="SUPFAM" id="SSF46689">
    <property type="entry name" value="Homeodomain-like"/>
    <property type="match status" value="1"/>
</dbReference>
<feature type="domain" description="HTH tetR-type" evidence="5">
    <location>
        <begin position="6"/>
        <end position="66"/>
    </location>
</feature>
<organism evidence="6 7">
    <name type="scientific">Shinella lacus</name>
    <dbReference type="NCBI Taxonomy" id="2654216"/>
    <lineage>
        <taxon>Bacteria</taxon>
        <taxon>Pseudomonadati</taxon>
        <taxon>Pseudomonadota</taxon>
        <taxon>Alphaproteobacteria</taxon>
        <taxon>Hyphomicrobiales</taxon>
        <taxon>Rhizobiaceae</taxon>
        <taxon>Shinella</taxon>
    </lineage>
</organism>
<evidence type="ECO:0000256" key="4">
    <source>
        <dbReference type="PROSITE-ProRule" id="PRU00335"/>
    </source>
</evidence>
<accession>A0ABT1R248</accession>
<reference evidence="6" key="1">
    <citation type="submission" date="2021-07" db="EMBL/GenBank/DDBJ databases">
        <title>Shinella sp. nov., a novel member of the genus Shinella from water.</title>
        <authorList>
            <person name="Deng Y."/>
        </authorList>
    </citation>
    <scope>NUCLEOTIDE SEQUENCE</scope>
    <source>
        <strain evidence="6">CPCC 100929</strain>
    </source>
</reference>
<evidence type="ECO:0000256" key="3">
    <source>
        <dbReference type="ARBA" id="ARBA00023163"/>
    </source>
</evidence>
<gene>
    <name evidence="6" type="ORF">GB927_004345</name>
</gene>
<evidence type="ECO:0000313" key="6">
    <source>
        <dbReference type="EMBL" id="MCQ4629255.1"/>
    </source>
</evidence>
<dbReference type="Gene3D" id="1.10.10.60">
    <property type="entry name" value="Homeodomain-like"/>
    <property type="match status" value="1"/>
</dbReference>
<dbReference type="Proteomes" id="UP000996601">
    <property type="component" value="Unassembled WGS sequence"/>
</dbReference>
<evidence type="ECO:0000259" key="5">
    <source>
        <dbReference type="PROSITE" id="PS50977"/>
    </source>
</evidence>
<keyword evidence="2 4" id="KW-0238">DNA-binding</keyword>
<dbReference type="Pfam" id="PF16925">
    <property type="entry name" value="TetR_C_13"/>
    <property type="match status" value="1"/>
</dbReference>
<dbReference type="InterPro" id="IPR036271">
    <property type="entry name" value="Tet_transcr_reg_TetR-rel_C_sf"/>
</dbReference>
<name>A0ABT1R248_9HYPH</name>
<proteinExistence type="predicted"/>
<sequence>MARPREFNESDALGTAIHAFWKNGYQATSIRDLETATGLTTGSLYKAYGSKRNLFAHCVKKYMDEQSYLAILKSKSALPLRDALREVLDVAIESARPNARRLPGCLVSNLAAELATVDSELGNSAAMQLQNMQKAIELRIEEARDNSELEPGTDAPRLAAYIMVLLQGMLAISKSTKDIESMRSARDMALDCLR</sequence>
<evidence type="ECO:0000313" key="7">
    <source>
        <dbReference type="Proteomes" id="UP000996601"/>
    </source>
</evidence>
<protein>
    <submittedName>
        <fullName evidence="6">TetR/AcrR family transcriptional regulator</fullName>
    </submittedName>
</protein>
<dbReference type="PANTHER" id="PTHR47506">
    <property type="entry name" value="TRANSCRIPTIONAL REGULATORY PROTEIN"/>
    <property type="match status" value="1"/>
</dbReference>
<evidence type="ECO:0000256" key="2">
    <source>
        <dbReference type="ARBA" id="ARBA00023125"/>
    </source>
</evidence>
<dbReference type="EMBL" id="WHSB02000001">
    <property type="protein sequence ID" value="MCQ4629255.1"/>
    <property type="molecule type" value="Genomic_DNA"/>
</dbReference>
<dbReference type="PANTHER" id="PTHR47506:SF1">
    <property type="entry name" value="HTH-TYPE TRANSCRIPTIONAL REGULATOR YJDC"/>
    <property type="match status" value="1"/>
</dbReference>
<dbReference type="RefSeq" id="WP_256115361.1">
    <property type="nucleotide sequence ID" value="NZ_WHSB02000001.1"/>
</dbReference>
<dbReference type="InterPro" id="IPR001647">
    <property type="entry name" value="HTH_TetR"/>
</dbReference>
<dbReference type="SUPFAM" id="SSF48498">
    <property type="entry name" value="Tetracyclin repressor-like, C-terminal domain"/>
    <property type="match status" value="1"/>
</dbReference>
<keyword evidence="1" id="KW-0805">Transcription regulation</keyword>
<dbReference type="Pfam" id="PF00440">
    <property type="entry name" value="TetR_N"/>
    <property type="match status" value="1"/>
</dbReference>
<dbReference type="Gene3D" id="1.10.357.10">
    <property type="entry name" value="Tetracycline Repressor, domain 2"/>
    <property type="match status" value="1"/>
</dbReference>
<dbReference type="InterPro" id="IPR009057">
    <property type="entry name" value="Homeodomain-like_sf"/>
</dbReference>
<feature type="DNA-binding region" description="H-T-H motif" evidence="4">
    <location>
        <begin position="29"/>
        <end position="48"/>
    </location>
</feature>
<keyword evidence="3" id="KW-0804">Transcription</keyword>
<comment type="caution">
    <text evidence="6">The sequence shown here is derived from an EMBL/GenBank/DDBJ whole genome shotgun (WGS) entry which is preliminary data.</text>
</comment>